<dbReference type="InterPro" id="IPR051344">
    <property type="entry name" value="Vgb"/>
</dbReference>
<feature type="compositionally biased region" description="Polar residues" evidence="1">
    <location>
        <begin position="559"/>
        <end position="573"/>
    </location>
</feature>
<protein>
    <submittedName>
        <fullName evidence="3">Virginiamycin B lyase</fullName>
        <ecNumber evidence="3">4.2.99.-</ecNumber>
    </submittedName>
</protein>
<dbReference type="KEGG" id="nfn:NFRAN_1183"/>
<dbReference type="GeneID" id="39420589"/>
<dbReference type="AlphaFoldDB" id="A0A484IBU1"/>
<dbReference type="SUPFAM" id="SSF101898">
    <property type="entry name" value="NHL repeat"/>
    <property type="match status" value="1"/>
</dbReference>
<dbReference type="OrthoDB" id="12253at2157"/>
<dbReference type="EC" id="4.2.99.-" evidence="3"/>
<dbReference type="PANTHER" id="PTHR40274:SF3">
    <property type="entry name" value="VIRGINIAMYCIN B LYASE"/>
    <property type="match status" value="1"/>
</dbReference>
<keyword evidence="4" id="KW-1185">Reference proteome</keyword>
<organism evidence="3 4">
    <name type="scientific">Candidatus Nitrosocosmicus franklandianus</name>
    <dbReference type="NCBI Taxonomy" id="1798806"/>
    <lineage>
        <taxon>Archaea</taxon>
        <taxon>Nitrososphaerota</taxon>
        <taxon>Nitrososphaeria</taxon>
        <taxon>Nitrososphaerales</taxon>
        <taxon>Nitrososphaeraceae</taxon>
        <taxon>Candidatus Nitrosocosmicus</taxon>
    </lineage>
</organism>
<evidence type="ECO:0000256" key="2">
    <source>
        <dbReference type="SAM" id="Phobius"/>
    </source>
</evidence>
<dbReference type="PANTHER" id="PTHR40274">
    <property type="entry name" value="VIRGINIAMYCIN B LYASE"/>
    <property type="match status" value="1"/>
</dbReference>
<evidence type="ECO:0000256" key="1">
    <source>
        <dbReference type="SAM" id="MobiDB-lite"/>
    </source>
</evidence>
<feature type="compositionally biased region" description="Low complexity" evidence="1">
    <location>
        <begin position="270"/>
        <end position="284"/>
    </location>
</feature>
<dbReference type="InterPro" id="IPR015943">
    <property type="entry name" value="WD40/YVTN_repeat-like_dom_sf"/>
</dbReference>
<keyword evidence="2" id="KW-0472">Membrane</keyword>
<name>A0A484IBU1_9ARCH</name>
<sequence length="600" mass="67318">MRININVEDSLSSIMILTKFAIVVVFIICGVVTFGLINFSIYNSSQAIIDPLFAYATTPTTQTSHSEHMSEMHHEASTNATMSSEDKMRFCGNNATNSNLYVTEFVIPVQCSQPVGLAVDKDNNIWIASGKLGSLLVFNTTTSEFDDIIKIPNWPEQTRIMGSMIWNMKFDRNGDLWFTDELSNSIWKYFVKEEKFENYRLLEEGGYPQSITFDSNGNVWFTQFFGNRLGFIEPSKVITNTTEGISELDMSRQIDFQTMGPISNGFGFSNTNTNDNYNDTDTTNPSPTEKNETLWFSTAIFPEGGHIIGYDVTAQALTIHDVTYTHSVPFSIAEDEKGLLWANNHITNLFFSLNPNTGEIKQYATSNPSATGNLTTLPYYNEYRDGKIWFNEHYGNAIASFDPMNKTLVEYYIPSQNPLWVNSSNPLRFTFDNNGSIWFTEWTENKLGVITKDRLDQIPITLEISKDKIILDSKNNKSDSIDIYIYENPVNFGKVINSTITNSNDTTSTNDINDTVYITTDVTSSITKSGKLDNLTSSFSQDSIPVKNKPSGEIGPSPQLKTTLNVSPTPDSTPGNYTLTVSAKYGKEITVSRIVDLEIK</sequence>
<dbReference type="RefSeq" id="WP_134483434.1">
    <property type="nucleotide sequence ID" value="NZ_LR216287.1"/>
</dbReference>
<gene>
    <name evidence="3" type="primary">vgb</name>
    <name evidence="3" type="ORF">NFRAN_1183</name>
</gene>
<reference evidence="3 4" key="1">
    <citation type="submission" date="2019-02" db="EMBL/GenBank/DDBJ databases">
        <authorList>
            <person name="Lehtovirta-Morley E L."/>
        </authorList>
    </citation>
    <scope>NUCLEOTIDE SEQUENCE [LARGE SCALE GENOMIC DNA]</scope>
    <source>
        <strain evidence="3">NFRAN1</strain>
    </source>
</reference>
<accession>A0A484IBU1</accession>
<dbReference type="Proteomes" id="UP000294299">
    <property type="component" value="Chromosome NFRAN"/>
</dbReference>
<feature type="transmembrane region" description="Helical" evidence="2">
    <location>
        <begin position="20"/>
        <end position="42"/>
    </location>
</feature>
<evidence type="ECO:0000313" key="3">
    <source>
        <dbReference type="EMBL" id="VFJ13505.1"/>
    </source>
</evidence>
<keyword evidence="3" id="KW-0456">Lyase</keyword>
<dbReference type="Gene3D" id="2.130.10.10">
    <property type="entry name" value="YVTN repeat-like/Quinoprotein amine dehydrogenase"/>
    <property type="match status" value="2"/>
</dbReference>
<keyword evidence="2" id="KW-1133">Transmembrane helix</keyword>
<dbReference type="GO" id="GO:0016829">
    <property type="term" value="F:lyase activity"/>
    <property type="evidence" value="ECO:0007669"/>
    <property type="project" value="UniProtKB-KW"/>
</dbReference>
<feature type="region of interest" description="Disordered" evidence="1">
    <location>
        <begin position="540"/>
        <end position="573"/>
    </location>
</feature>
<feature type="region of interest" description="Disordered" evidence="1">
    <location>
        <begin position="270"/>
        <end position="289"/>
    </location>
</feature>
<evidence type="ECO:0000313" key="4">
    <source>
        <dbReference type="Proteomes" id="UP000294299"/>
    </source>
</evidence>
<keyword evidence="2" id="KW-0812">Transmembrane</keyword>
<dbReference type="EMBL" id="LR216287">
    <property type="protein sequence ID" value="VFJ13505.1"/>
    <property type="molecule type" value="Genomic_DNA"/>
</dbReference>
<proteinExistence type="predicted"/>